<evidence type="ECO:0000313" key="2">
    <source>
        <dbReference type="WBParaSite" id="ES5_v2.g10396.t1"/>
    </source>
</evidence>
<proteinExistence type="predicted"/>
<dbReference type="Proteomes" id="UP000887579">
    <property type="component" value="Unplaced"/>
</dbReference>
<sequence length="514" mass="58143">MSGEKEIYALVHDVAGDICVTTVDSTGTITNVKDTTKGRSCKTFVAEMPKIFTKKIKVVIFNIFLVQPTNFTNNYEFQKAIKAMIVRLKIPYVFISLHQYVCARFLTGANVAFEMNDTVLIVLVKEHGIYATELKKTLNGYKSNSDDRSLNYDSKESDQSIRKKIVGSSTPKKILISSDTTGNPILKKMIDILNFKDLIFLECDKIKRNGQVISEMAKHVLDKSYTKFWVLPKTNFNFGIRCLTGNKTFDLIYFGNENLPAKKEIYISRQSFNLTLFLSNGKTTRDEILETFTPPMNCHKVKLILSVDSNNFPSYKAEPIMIPKVMALPDLLTRFVSSKVPVIGFFENSSVICHHKDGNYQFLVGWNGAYGRDLLISFATEKPKFMEDAVEALRTKPSYVVLDLIRIMSMPSNDIKHDGPSNFKFTKDTDNPVLLEFDNADGSLGAASPAFLMAMLMKEHLIAIKDESGEKPTNIAFCLLDYPYNAEERNRIVDQINEAGKLLKIKMNFLPFIV</sequence>
<name>A0AC34F0A5_9BILA</name>
<accession>A0AC34F0A5</accession>
<organism evidence="1 2">
    <name type="scientific">Panagrolaimus sp. ES5</name>
    <dbReference type="NCBI Taxonomy" id="591445"/>
    <lineage>
        <taxon>Eukaryota</taxon>
        <taxon>Metazoa</taxon>
        <taxon>Ecdysozoa</taxon>
        <taxon>Nematoda</taxon>
        <taxon>Chromadorea</taxon>
        <taxon>Rhabditida</taxon>
        <taxon>Tylenchina</taxon>
        <taxon>Panagrolaimomorpha</taxon>
        <taxon>Panagrolaimoidea</taxon>
        <taxon>Panagrolaimidae</taxon>
        <taxon>Panagrolaimus</taxon>
    </lineage>
</organism>
<dbReference type="WBParaSite" id="ES5_v2.g10396.t1">
    <property type="protein sequence ID" value="ES5_v2.g10396.t1"/>
    <property type="gene ID" value="ES5_v2.g10396"/>
</dbReference>
<evidence type="ECO:0000313" key="1">
    <source>
        <dbReference type="Proteomes" id="UP000887579"/>
    </source>
</evidence>
<reference evidence="2" key="1">
    <citation type="submission" date="2022-11" db="UniProtKB">
        <authorList>
            <consortium name="WormBaseParasite"/>
        </authorList>
    </citation>
    <scope>IDENTIFICATION</scope>
</reference>
<protein>
    <submittedName>
        <fullName evidence="2">Uncharacterized protein</fullName>
    </submittedName>
</protein>